<dbReference type="SUPFAM" id="SSF51230">
    <property type="entry name" value="Single hybrid motif"/>
    <property type="match status" value="1"/>
</dbReference>
<evidence type="ECO:0000259" key="1">
    <source>
        <dbReference type="Pfam" id="PF00364"/>
    </source>
</evidence>
<dbReference type="CDD" id="cd06850">
    <property type="entry name" value="biotinyl_domain"/>
    <property type="match status" value="1"/>
</dbReference>
<dbReference type="AlphaFoldDB" id="A0A2N5EKZ0"/>
<feature type="domain" description="Lipoyl-binding" evidence="1">
    <location>
        <begin position="72"/>
        <end position="144"/>
    </location>
</feature>
<accession>A0A2N5EKZ0</accession>
<name>A0A2N5EKZ0_9GAMM</name>
<sequence>MEKDTLALGHIRQLAKKMHASGLHEIELHNGHWSLTLRYPARPAVAGGAPFPLELRKPAPSGANAPPDVTPLSAPMPGRVLLRHPQQDAAWIQPGQRVTQHELLALLKVGALYLPLRSPTTGVVAHIVAEQGQAVEFGSPIVLIAAQP</sequence>
<dbReference type="RefSeq" id="WP_072932293.1">
    <property type="nucleotide sequence ID" value="NZ_JAWJZE010000018.1"/>
</dbReference>
<keyword evidence="3" id="KW-1185">Reference proteome</keyword>
<dbReference type="Gene3D" id="2.40.50.100">
    <property type="match status" value="1"/>
</dbReference>
<dbReference type="Pfam" id="PF00364">
    <property type="entry name" value="Biotin_lipoyl"/>
    <property type="match status" value="1"/>
</dbReference>
<comment type="caution">
    <text evidence="2">The sequence shown here is derived from an EMBL/GenBank/DDBJ whole genome shotgun (WGS) entry which is preliminary data.</text>
</comment>
<dbReference type="InterPro" id="IPR011053">
    <property type="entry name" value="Single_hybrid_motif"/>
</dbReference>
<dbReference type="InterPro" id="IPR000089">
    <property type="entry name" value="Biotin_lipoyl"/>
</dbReference>
<dbReference type="Proteomes" id="UP000234626">
    <property type="component" value="Unassembled WGS sequence"/>
</dbReference>
<reference evidence="2 3" key="1">
    <citation type="submission" date="2017-12" db="EMBL/GenBank/DDBJ databases">
        <title>Characterization of six clinical isolates of Enterochimera gen. nov., a novel genus of the Yersiniaciae family and the three species Enterochimera arupensis sp. nov., Enterochimera coloradensis sp. nov, and Enterochimera californica sp. nov.</title>
        <authorList>
            <person name="Rossi A."/>
            <person name="Fisher M."/>
        </authorList>
    </citation>
    <scope>NUCLEOTIDE SEQUENCE [LARGE SCALE GENOMIC DNA]</scope>
    <source>
        <strain evidence="2 3">2016Iso1</strain>
    </source>
</reference>
<gene>
    <name evidence="2" type="ORF">CYR34_14625</name>
</gene>
<evidence type="ECO:0000313" key="3">
    <source>
        <dbReference type="Proteomes" id="UP000234626"/>
    </source>
</evidence>
<evidence type="ECO:0000313" key="2">
    <source>
        <dbReference type="EMBL" id="PLR47380.1"/>
    </source>
</evidence>
<protein>
    <submittedName>
        <fullName evidence="2">Acetyl-CoA carboxylase biotin carboxyl carrier protein subunit</fullName>
    </submittedName>
</protein>
<proteinExistence type="predicted"/>
<dbReference type="OrthoDB" id="6432902at2"/>
<dbReference type="EMBL" id="PJZK01000015">
    <property type="protein sequence ID" value="PLR47380.1"/>
    <property type="molecule type" value="Genomic_DNA"/>
</dbReference>
<organism evidence="2 3">
    <name type="scientific">Chimaeribacter arupi</name>
    <dbReference type="NCBI Taxonomy" id="2060066"/>
    <lineage>
        <taxon>Bacteria</taxon>
        <taxon>Pseudomonadati</taxon>
        <taxon>Pseudomonadota</taxon>
        <taxon>Gammaproteobacteria</taxon>
        <taxon>Enterobacterales</taxon>
        <taxon>Yersiniaceae</taxon>
        <taxon>Chimaeribacter</taxon>
    </lineage>
</organism>